<comment type="caution">
    <text evidence="2">The sequence shown here is derived from an EMBL/GenBank/DDBJ whole genome shotgun (WGS) entry which is preliminary data.</text>
</comment>
<protein>
    <submittedName>
        <fullName evidence="2">Uncharacterized protein</fullName>
    </submittedName>
</protein>
<dbReference type="EMBL" id="JARQZJ010000105">
    <property type="protein sequence ID" value="KAK9887186.1"/>
    <property type="molecule type" value="Genomic_DNA"/>
</dbReference>
<accession>A0AAW1UUL4</accession>
<keyword evidence="1" id="KW-0732">Signal</keyword>
<feature type="signal peptide" evidence="1">
    <location>
        <begin position="1"/>
        <end position="20"/>
    </location>
</feature>
<name>A0AAW1UUL4_9CUCU</name>
<feature type="chain" id="PRO_5043654468" evidence="1">
    <location>
        <begin position="21"/>
        <end position="97"/>
    </location>
</feature>
<sequence>MNSTVIIFLGMAILFTSVSAIYIHPTYRVPKTNPPIIRVRRGVSQSEVFTPNGHRIKTFNINEHRDNFDFQGTFSQGHDRNGRPLPQTYNIKTSFRF</sequence>
<evidence type="ECO:0000256" key="1">
    <source>
        <dbReference type="SAM" id="SignalP"/>
    </source>
</evidence>
<keyword evidence="3" id="KW-1185">Reference proteome</keyword>
<dbReference type="Proteomes" id="UP001431783">
    <property type="component" value="Unassembled WGS sequence"/>
</dbReference>
<dbReference type="AlphaFoldDB" id="A0AAW1UUL4"/>
<evidence type="ECO:0000313" key="2">
    <source>
        <dbReference type="EMBL" id="KAK9887186.1"/>
    </source>
</evidence>
<reference evidence="2 3" key="1">
    <citation type="submission" date="2023-03" db="EMBL/GenBank/DDBJ databases">
        <title>Genome insight into feeding habits of ladybird beetles.</title>
        <authorList>
            <person name="Li H.-S."/>
            <person name="Huang Y.-H."/>
            <person name="Pang H."/>
        </authorList>
    </citation>
    <scope>NUCLEOTIDE SEQUENCE [LARGE SCALE GENOMIC DNA]</scope>
    <source>
        <strain evidence="2">SYSU_2023b</strain>
        <tissue evidence="2">Whole body</tissue>
    </source>
</reference>
<gene>
    <name evidence="2" type="ORF">WA026_020639</name>
</gene>
<organism evidence="2 3">
    <name type="scientific">Henosepilachna vigintioctopunctata</name>
    <dbReference type="NCBI Taxonomy" id="420089"/>
    <lineage>
        <taxon>Eukaryota</taxon>
        <taxon>Metazoa</taxon>
        <taxon>Ecdysozoa</taxon>
        <taxon>Arthropoda</taxon>
        <taxon>Hexapoda</taxon>
        <taxon>Insecta</taxon>
        <taxon>Pterygota</taxon>
        <taxon>Neoptera</taxon>
        <taxon>Endopterygota</taxon>
        <taxon>Coleoptera</taxon>
        <taxon>Polyphaga</taxon>
        <taxon>Cucujiformia</taxon>
        <taxon>Coccinelloidea</taxon>
        <taxon>Coccinellidae</taxon>
        <taxon>Epilachninae</taxon>
        <taxon>Epilachnini</taxon>
        <taxon>Henosepilachna</taxon>
    </lineage>
</organism>
<evidence type="ECO:0000313" key="3">
    <source>
        <dbReference type="Proteomes" id="UP001431783"/>
    </source>
</evidence>
<proteinExistence type="predicted"/>